<proteinExistence type="predicted"/>
<evidence type="ECO:0000313" key="1">
    <source>
        <dbReference type="EMBL" id="KAH7907033.1"/>
    </source>
</evidence>
<protein>
    <submittedName>
        <fullName evidence="1">Uncharacterized protein</fullName>
    </submittedName>
</protein>
<gene>
    <name evidence="1" type="ORF">BJ138DRAFT_545584</name>
</gene>
<dbReference type="Proteomes" id="UP000790377">
    <property type="component" value="Unassembled WGS sequence"/>
</dbReference>
<sequence>MFRLMISWLSEWLAGTQLYNHIRRPWFAESVIYPAAILSSTVSPSEGANTSGVGVVAMILRGPPVSHRRK</sequence>
<organism evidence="1 2">
    <name type="scientific">Hygrophoropsis aurantiaca</name>
    <dbReference type="NCBI Taxonomy" id="72124"/>
    <lineage>
        <taxon>Eukaryota</taxon>
        <taxon>Fungi</taxon>
        <taxon>Dikarya</taxon>
        <taxon>Basidiomycota</taxon>
        <taxon>Agaricomycotina</taxon>
        <taxon>Agaricomycetes</taxon>
        <taxon>Agaricomycetidae</taxon>
        <taxon>Boletales</taxon>
        <taxon>Coniophorineae</taxon>
        <taxon>Hygrophoropsidaceae</taxon>
        <taxon>Hygrophoropsis</taxon>
    </lineage>
</organism>
<name>A0ACB8A323_9AGAM</name>
<keyword evidence="2" id="KW-1185">Reference proteome</keyword>
<accession>A0ACB8A323</accession>
<reference evidence="1" key="1">
    <citation type="journal article" date="2021" name="New Phytol.">
        <title>Evolutionary innovations through gain and loss of genes in the ectomycorrhizal Boletales.</title>
        <authorList>
            <person name="Wu G."/>
            <person name="Miyauchi S."/>
            <person name="Morin E."/>
            <person name="Kuo A."/>
            <person name="Drula E."/>
            <person name="Varga T."/>
            <person name="Kohler A."/>
            <person name="Feng B."/>
            <person name="Cao Y."/>
            <person name="Lipzen A."/>
            <person name="Daum C."/>
            <person name="Hundley H."/>
            <person name="Pangilinan J."/>
            <person name="Johnson J."/>
            <person name="Barry K."/>
            <person name="LaButti K."/>
            <person name="Ng V."/>
            <person name="Ahrendt S."/>
            <person name="Min B."/>
            <person name="Choi I.G."/>
            <person name="Park H."/>
            <person name="Plett J.M."/>
            <person name="Magnuson J."/>
            <person name="Spatafora J.W."/>
            <person name="Nagy L.G."/>
            <person name="Henrissat B."/>
            <person name="Grigoriev I.V."/>
            <person name="Yang Z.L."/>
            <person name="Xu J."/>
            <person name="Martin F.M."/>
        </authorList>
    </citation>
    <scope>NUCLEOTIDE SEQUENCE</scope>
    <source>
        <strain evidence="1">ATCC 28755</strain>
    </source>
</reference>
<comment type="caution">
    <text evidence="1">The sequence shown here is derived from an EMBL/GenBank/DDBJ whole genome shotgun (WGS) entry which is preliminary data.</text>
</comment>
<dbReference type="EMBL" id="MU267946">
    <property type="protein sequence ID" value="KAH7907033.1"/>
    <property type="molecule type" value="Genomic_DNA"/>
</dbReference>
<evidence type="ECO:0000313" key="2">
    <source>
        <dbReference type="Proteomes" id="UP000790377"/>
    </source>
</evidence>